<feature type="domain" description="STAS" evidence="3">
    <location>
        <begin position="13"/>
        <end position="114"/>
    </location>
</feature>
<name>A0ABW8A449_9ACTN</name>
<dbReference type="Proteomes" id="UP001612928">
    <property type="component" value="Unassembled WGS sequence"/>
</dbReference>
<evidence type="ECO:0000259" key="3">
    <source>
        <dbReference type="PROSITE" id="PS50801"/>
    </source>
</evidence>
<reference evidence="4 5" key="1">
    <citation type="submission" date="2024-10" db="EMBL/GenBank/DDBJ databases">
        <title>The Natural Products Discovery Center: Release of the First 8490 Sequenced Strains for Exploring Actinobacteria Biosynthetic Diversity.</title>
        <authorList>
            <person name="Kalkreuter E."/>
            <person name="Kautsar S.A."/>
            <person name="Yang D."/>
            <person name="Bader C.D."/>
            <person name="Teijaro C.N."/>
            <person name="Fluegel L."/>
            <person name="Davis C.M."/>
            <person name="Simpson J.R."/>
            <person name="Lauterbach L."/>
            <person name="Steele A.D."/>
            <person name="Gui C."/>
            <person name="Meng S."/>
            <person name="Li G."/>
            <person name="Viehrig K."/>
            <person name="Ye F."/>
            <person name="Su P."/>
            <person name="Kiefer A.F."/>
            <person name="Nichols A."/>
            <person name="Cepeda A.J."/>
            <person name="Yan W."/>
            <person name="Fan B."/>
            <person name="Jiang Y."/>
            <person name="Adhikari A."/>
            <person name="Zheng C.-J."/>
            <person name="Schuster L."/>
            <person name="Cowan T.M."/>
            <person name="Smanski M.J."/>
            <person name="Chevrette M.G."/>
            <person name="De Carvalho L.P.S."/>
            <person name="Shen B."/>
        </authorList>
    </citation>
    <scope>NUCLEOTIDE SEQUENCE [LARGE SCALE GENOMIC DNA]</scope>
    <source>
        <strain evidence="4 5">NPDC049503</strain>
    </source>
</reference>
<dbReference type="Gene3D" id="3.30.750.24">
    <property type="entry name" value="STAS domain"/>
    <property type="match status" value="1"/>
</dbReference>
<comment type="similarity">
    <text evidence="1 2">Belongs to the anti-sigma-factor antagonist family.</text>
</comment>
<keyword evidence="5" id="KW-1185">Reference proteome</keyword>
<dbReference type="InterPro" id="IPR003658">
    <property type="entry name" value="Anti-sigma_ant"/>
</dbReference>
<sequence length="115" mass="12520">MVVRCWREEPCTIVRIVGDLDVAAAPRVKAELDDALLAADPVNVVIDLTEVPFCDSVGLGVLVAALNHVQNRRGRLILVLAHGMISHLLTITNLDRHFETRWSMGEAREALGAAA</sequence>
<dbReference type="SUPFAM" id="SSF52091">
    <property type="entry name" value="SpoIIaa-like"/>
    <property type="match status" value="1"/>
</dbReference>
<dbReference type="NCBIfam" id="TIGR00377">
    <property type="entry name" value="ant_ant_sig"/>
    <property type="match status" value="1"/>
</dbReference>
<dbReference type="PANTHER" id="PTHR33495:SF2">
    <property type="entry name" value="ANTI-SIGMA FACTOR ANTAGONIST TM_1081-RELATED"/>
    <property type="match status" value="1"/>
</dbReference>
<evidence type="ECO:0000313" key="5">
    <source>
        <dbReference type="Proteomes" id="UP001612928"/>
    </source>
</evidence>
<organism evidence="4 5">
    <name type="scientific">Nonomuraea indica</name>
    <dbReference type="NCBI Taxonomy" id="1581193"/>
    <lineage>
        <taxon>Bacteria</taxon>
        <taxon>Bacillati</taxon>
        <taxon>Actinomycetota</taxon>
        <taxon>Actinomycetes</taxon>
        <taxon>Streptosporangiales</taxon>
        <taxon>Streptosporangiaceae</taxon>
        <taxon>Nonomuraea</taxon>
    </lineage>
</organism>
<gene>
    <name evidence="4" type="ORF">ACIBP5_15100</name>
</gene>
<dbReference type="InterPro" id="IPR002645">
    <property type="entry name" value="STAS_dom"/>
</dbReference>
<dbReference type="InterPro" id="IPR036513">
    <property type="entry name" value="STAS_dom_sf"/>
</dbReference>
<evidence type="ECO:0000313" key="4">
    <source>
        <dbReference type="EMBL" id="MFI7441282.1"/>
    </source>
</evidence>
<evidence type="ECO:0000256" key="2">
    <source>
        <dbReference type="RuleBase" id="RU003749"/>
    </source>
</evidence>
<proteinExistence type="inferred from homology"/>
<protein>
    <recommendedName>
        <fullName evidence="2">Anti-sigma factor antagonist</fullName>
    </recommendedName>
</protein>
<dbReference type="RefSeq" id="WP_101783816.1">
    <property type="nucleotide sequence ID" value="NZ_JBITMB010000003.1"/>
</dbReference>
<dbReference type="EMBL" id="JBITMB010000003">
    <property type="protein sequence ID" value="MFI7441282.1"/>
    <property type="molecule type" value="Genomic_DNA"/>
</dbReference>
<evidence type="ECO:0000256" key="1">
    <source>
        <dbReference type="ARBA" id="ARBA00009013"/>
    </source>
</evidence>
<comment type="caution">
    <text evidence="4">The sequence shown here is derived from an EMBL/GenBank/DDBJ whole genome shotgun (WGS) entry which is preliminary data.</text>
</comment>
<dbReference type="PANTHER" id="PTHR33495">
    <property type="entry name" value="ANTI-SIGMA FACTOR ANTAGONIST TM_1081-RELATED-RELATED"/>
    <property type="match status" value="1"/>
</dbReference>
<dbReference type="PROSITE" id="PS50801">
    <property type="entry name" value="STAS"/>
    <property type="match status" value="1"/>
</dbReference>
<dbReference type="Pfam" id="PF01740">
    <property type="entry name" value="STAS"/>
    <property type="match status" value="1"/>
</dbReference>
<dbReference type="CDD" id="cd07043">
    <property type="entry name" value="STAS_anti-anti-sigma_factors"/>
    <property type="match status" value="1"/>
</dbReference>
<accession>A0ABW8A449</accession>